<reference evidence="3" key="1">
    <citation type="submission" date="2020-08" db="EMBL/GenBank/DDBJ databases">
        <title>Genome sequencing and assembly of the red palm weevil Rhynchophorus ferrugineus.</title>
        <authorList>
            <person name="Dias G.B."/>
            <person name="Bergman C.M."/>
            <person name="Manee M."/>
        </authorList>
    </citation>
    <scope>NUCLEOTIDE SEQUENCE</scope>
    <source>
        <strain evidence="3">AA-2017</strain>
        <tissue evidence="3">Whole larva</tissue>
    </source>
</reference>
<proteinExistence type="predicted"/>
<dbReference type="GO" id="GO:0045945">
    <property type="term" value="P:positive regulation of transcription by RNA polymerase III"/>
    <property type="evidence" value="ECO:0007669"/>
    <property type="project" value="TreeGrafter"/>
</dbReference>
<dbReference type="GO" id="GO:0042795">
    <property type="term" value="P:snRNA transcription by RNA polymerase II"/>
    <property type="evidence" value="ECO:0007669"/>
    <property type="project" value="TreeGrafter"/>
</dbReference>
<evidence type="ECO:0000313" key="3">
    <source>
        <dbReference type="EMBL" id="KAF7271237.1"/>
    </source>
</evidence>
<evidence type="ECO:0000259" key="2">
    <source>
        <dbReference type="Pfam" id="PF10505"/>
    </source>
</evidence>
<accession>A0A834I2D1</accession>
<dbReference type="PANTHER" id="PTHR14633:SF3">
    <property type="entry name" value="LITTLE ELONGATION COMPLEX SUBUNIT 2"/>
    <property type="match status" value="1"/>
</dbReference>
<dbReference type="PANTHER" id="PTHR14633">
    <property type="entry name" value="LITTLE ELONGATION COMPLEX SUBUNIT 2"/>
    <property type="match status" value="1"/>
</dbReference>
<organism evidence="3 4">
    <name type="scientific">Rhynchophorus ferrugineus</name>
    <name type="common">Red palm weevil</name>
    <name type="synonym">Curculio ferrugineus</name>
    <dbReference type="NCBI Taxonomy" id="354439"/>
    <lineage>
        <taxon>Eukaryota</taxon>
        <taxon>Metazoa</taxon>
        <taxon>Ecdysozoa</taxon>
        <taxon>Arthropoda</taxon>
        <taxon>Hexapoda</taxon>
        <taxon>Insecta</taxon>
        <taxon>Pterygota</taxon>
        <taxon>Neoptera</taxon>
        <taxon>Endopterygota</taxon>
        <taxon>Coleoptera</taxon>
        <taxon>Polyphaga</taxon>
        <taxon>Cucujiformia</taxon>
        <taxon>Curculionidae</taxon>
        <taxon>Dryophthorinae</taxon>
        <taxon>Rhynchophorus</taxon>
    </lineage>
</organism>
<feature type="region of interest" description="Disordered" evidence="1">
    <location>
        <begin position="581"/>
        <end position="602"/>
    </location>
</feature>
<name>A0A834I2D1_RHYFE</name>
<dbReference type="GO" id="GO:0042796">
    <property type="term" value="P:snRNA transcription by RNA polymerase III"/>
    <property type="evidence" value="ECO:0007669"/>
    <property type="project" value="TreeGrafter"/>
</dbReference>
<dbReference type="Proteomes" id="UP000625711">
    <property type="component" value="Unassembled WGS sequence"/>
</dbReference>
<gene>
    <name evidence="3" type="ORF">GWI33_015863</name>
</gene>
<dbReference type="InterPro" id="IPR019535">
    <property type="entry name" value="ICE2_C"/>
</dbReference>
<comment type="caution">
    <text evidence="3">The sequence shown here is derived from an EMBL/GenBank/DDBJ whole genome shotgun (WGS) entry which is preliminary data.</text>
</comment>
<protein>
    <recommendedName>
        <fullName evidence="2">Little elongation complex subunit 2 C-terminal domain-containing protein</fullName>
    </recommendedName>
</protein>
<dbReference type="Pfam" id="PF10505">
    <property type="entry name" value="NARG2_C"/>
    <property type="match status" value="1"/>
</dbReference>
<feature type="compositionally biased region" description="Basic residues" evidence="1">
    <location>
        <begin position="583"/>
        <end position="602"/>
    </location>
</feature>
<keyword evidence="4" id="KW-1185">Reference proteome</keyword>
<sequence>MNEFLKLNWRIKNLSDLEPQESFIDDEIVGDSLIFKFCQRQQVFKPTTKKKHIFDKEQYIPGSNFKPYTVTKSLLDTFAHEQCLKALKICQSGKNSQYFNTVEQFAVDMYQKLKPKIIEENSKYQTFVLQQWNTTDRKKFENIRGKIYLYGRSIWERKMKEIYSYPQYFKEVKVFSMAFSEQEYSVEFNKIGNVLNKGILAKFSKPTLKSPCFLKSKTLPPSENDQVNFSKLPVSQDKNIDNILQNHDIDLIISASGLKCLSDNSNLKAKWLIPISVKTITIQKEDGTTFKKKVTFIDKPFIQSSISNLDITYKSFKRLVKTNFCQLEAFKFNEDEPHLRSEDLNNKNDICDDSDMDMQTNKILHNVNYQIWKIKKNDGQSSLMKNKSKTVEFNVLIRSKLDACECNEQGSLQPVILKPKLETQLNYGAKIPSKSELAREWTSLFFVPFSNLYRVRLSPLSGEVIAVDKCNIQKVVAEANTHYNYKPQHALGILQIVFEELINLDTGNYLLQHLPKHEVFVAILKEDQSSSTNSNGLYNFHAEHEKIKLEPLPQQWLPVDVNYVLPSFDITNRLPGMFTPRSKAMKKKKKNTKKKTKVKTTT</sequence>
<dbReference type="GO" id="GO:0008023">
    <property type="term" value="C:transcription elongation factor complex"/>
    <property type="evidence" value="ECO:0007669"/>
    <property type="project" value="InterPro"/>
</dbReference>
<evidence type="ECO:0000256" key="1">
    <source>
        <dbReference type="SAM" id="MobiDB-lite"/>
    </source>
</evidence>
<dbReference type="EMBL" id="JAACXV010013997">
    <property type="protein sequence ID" value="KAF7271237.1"/>
    <property type="molecule type" value="Genomic_DNA"/>
</dbReference>
<feature type="domain" description="Little elongation complex subunit 2 C-terminal" evidence="2">
    <location>
        <begin position="361"/>
        <end position="580"/>
    </location>
</feature>
<dbReference type="AlphaFoldDB" id="A0A834I2D1"/>
<dbReference type="OrthoDB" id="6288737at2759"/>
<evidence type="ECO:0000313" key="4">
    <source>
        <dbReference type="Proteomes" id="UP000625711"/>
    </source>
</evidence>